<evidence type="ECO:0000256" key="1">
    <source>
        <dbReference type="SAM" id="MobiDB-lite"/>
    </source>
</evidence>
<evidence type="ECO:0000313" key="3">
    <source>
        <dbReference type="EMBL" id="CAE8607981.1"/>
    </source>
</evidence>
<dbReference type="Proteomes" id="UP000654075">
    <property type="component" value="Unassembled WGS sequence"/>
</dbReference>
<proteinExistence type="predicted"/>
<sequence>IHFSSNSGFGYSFINFVNPEATILFWEHFHGFCSWVMPSDKVAEVTWSWKHQGIAQHIERYRNSPVMHDTMPDDCKPIVMRNGARATFPPPTKKVQQPRLRASKTRGGSGSFHLPGARSVASCCESSR</sequence>
<dbReference type="InterPro" id="IPR007201">
    <property type="entry name" value="Mei2-like_Rrm_C"/>
</dbReference>
<dbReference type="OMA" id="EATILFW"/>
<reference evidence="3" key="1">
    <citation type="submission" date="2021-02" db="EMBL/GenBank/DDBJ databases">
        <authorList>
            <person name="Dougan E. K."/>
            <person name="Rhodes N."/>
            <person name="Thang M."/>
            <person name="Chan C."/>
        </authorList>
    </citation>
    <scope>NUCLEOTIDE SEQUENCE</scope>
</reference>
<gene>
    <name evidence="3" type="ORF">PGLA1383_LOCUS25881</name>
</gene>
<dbReference type="AlphaFoldDB" id="A0A813F8F3"/>
<evidence type="ECO:0000313" key="4">
    <source>
        <dbReference type="Proteomes" id="UP000654075"/>
    </source>
</evidence>
<dbReference type="EMBL" id="CAJNNV010022259">
    <property type="protein sequence ID" value="CAE8607981.1"/>
    <property type="molecule type" value="Genomic_DNA"/>
</dbReference>
<comment type="caution">
    <text evidence="3">The sequence shown here is derived from an EMBL/GenBank/DDBJ whole genome shotgun (WGS) entry which is preliminary data.</text>
</comment>
<dbReference type="OrthoDB" id="417481at2759"/>
<feature type="non-terminal residue" evidence="3">
    <location>
        <position position="1"/>
    </location>
</feature>
<dbReference type="Pfam" id="PF04059">
    <property type="entry name" value="RRM_2"/>
    <property type="match status" value="1"/>
</dbReference>
<feature type="domain" description="Mei2-like C-terminal RNA recognition motif" evidence="2">
    <location>
        <begin position="2"/>
        <end position="61"/>
    </location>
</feature>
<protein>
    <recommendedName>
        <fullName evidence="2">Mei2-like C-terminal RNA recognition motif domain-containing protein</fullName>
    </recommendedName>
</protein>
<organism evidence="3 4">
    <name type="scientific">Polarella glacialis</name>
    <name type="common">Dinoflagellate</name>
    <dbReference type="NCBI Taxonomy" id="89957"/>
    <lineage>
        <taxon>Eukaryota</taxon>
        <taxon>Sar</taxon>
        <taxon>Alveolata</taxon>
        <taxon>Dinophyceae</taxon>
        <taxon>Suessiales</taxon>
        <taxon>Suessiaceae</taxon>
        <taxon>Polarella</taxon>
    </lineage>
</organism>
<feature type="region of interest" description="Disordered" evidence="1">
    <location>
        <begin position="82"/>
        <end position="111"/>
    </location>
</feature>
<accession>A0A813F8F3</accession>
<evidence type="ECO:0000259" key="2">
    <source>
        <dbReference type="Pfam" id="PF04059"/>
    </source>
</evidence>
<keyword evidence="4" id="KW-1185">Reference proteome</keyword>
<name>A0A813F8F3_POLGL</name>